<evidence type="ECO:0000313" key="2">
    <source>
        <dbReference type="Proteomes" id="UP001058713"/>
    </source>
</evidence>
<reference evidence="1" key="1">
    <citation type="submission" date="2021-08" db="EMBL/GenBank/DDBJ databases">
        <authorList>
            <person name="Nwanade C."/>
            <person name="Wang M."/>
            <person name="Masoudi A."/>
            <person name="Yu Z."/>
            <person name="Liu J."/>
        </authorList>
    </citation>
    <scope>NUCLEOTIDE SEQUENCE</scope>
    <source>
        <strain evidence="1">S122</strain>
    </source>
</reference>
<dbReference type="Proteomes" id="UP001058713">
    <property type="component" value="Chromosome"/>
</dbReference>
<dbReference type="KEGG" id="lcae:K3721_14575"/>
<dbReference type="SUPFAM" id="SSF110849">
    <property type="entry name" value="ParB/Sulfiredoxin"/>
    <property type="match status" value="1"/>
</dbReference>
<dbReference type="InterPro" id="IPR036086">
    <property type="entry name" value="ParB/Sulfiredoxin_sf"/>
</dbReference>
<dbReference type="Gene3D" id="3.90.1530.10">
    <property type="entry name" value="Conserved hypothetical protein from pyrococcus furiosus pfu- 392566-001, ParB domain"/>
    <property type="match status" value="1"/>
</dbReference>
<dbReference type="EMBL" id="CP081070">
    <property type="protein sequence ID" value="UWQ53213.1"/>
    <property type="molecule type" value="Genomic_DNA"/>
</dbReference>
<evidence type="ECO:0008006" key="3">
    <source>
        <dbReference type="Google" id="ProtNLM"/>
    </source>
</evidence>
<name>A0A9Q9M260_LEICA</name>
<organism evidence="1 2">
    <name type="scientific">Leisingera caerulea</name>
    <name type="common">Phaeobacter caeruleus</name>
    <dbReference type="NCBI Taxonomy" id="506591"/>
    <lineage>
        <taxon>Bacteria</taxon>
        <taxon>Pseudomonadati</taxon>
        <taxon>Pseudomonadota</taxon>
        <taxon>Alphaproteobacteria</taxon>
        <taxon>Rhodobacterales</taxon>
        <taxon>Roseobacteraceae</taxon>
        <taxon>Leisingera</taxon>
    </lineage>
</organism>
<protein>
    <recommendedName>
        <fullName evidence="3">ParB/Sulfiredoxin domain-containing protein</fullName>
    </recommendedName>
</protein>
<evidence type="ECO:0000313" key="1">
    <source>
        <dbReference type="EMBL" id="UWQ53213.1"/>
    </source>
</evidence>
<proteinExistence type="predicted"/>
<accession>A0A9Q9M260</accession>
<sequence length="113" mass="12537">MRPLIVARRCRTLLDGHHRYNALHTLGADFAPCVEVDYDNPAEVEVMAWRENEVVTPELVRDAAARGEMMPPKTSRHRLKFSVPAIRVSLNDLFCGASAGPGCAGHRSEMVKP</sequence>
<dbReference type="RefSeq" id="WP_259970880.1">
    <property type="nucleotide sequence ID" value="NZ_CP081070.1"/>
</dbReference>
<gene>
    <name evidence="1" type="ORF">K3721_14575</name>
</gene>
<dbReference type="AlphaFoldDB" id="A0A9Q9M260"/>